<dbReference type="AlphaFoldDB" id="A0A6A6SIE4"/>
<proteinExistence type="predicted"/>
<dbReference type="EMBL" id="MU006776">
    <property type="protein sequence ID" value="KAF2646168.1"/>
    <property type="molecule type" value="Genomic_DNA"/>
</dbReference>
<dbReference type="Proteomes" id="UP000799753">
    <property type="component" value="Unassembled WGS sequence"/>
</dbReference>
<name>A0A6A6SIE4_9PLEO</name>
<evidence type="ECO:0000313" key="1">
    <source>
        <dbReference type="EMBL" id="KAF2646168.1"/>
    </source>
</evidence>
<protein>
    <submittedName>
        <fullName evidence="1">Uncharacterized protein</fullName>
    </submittedName>
</protein>
<sequence>MYVRCRGRQALGRCCFGWARRKARQTQARKERIEVVGAQDCVECKVRQCWRCLWRLRVGAEIAGATGWSMMGFGVYLLQGSLAGEQPHQHA</sequence>
<accession>A0A6A6SIE4</accession>
<evidence type="ECO:0000313" key="2">
    <source>
        <dbReference type="Proteomes" id="UP000799753"/>
    </source>
</evidence>
<reference evidence="1" key="1">
    <citation type="journal article" date="2020" name="Stud. Mycol.">
        <title>101 Dothideomycetes genomes: a test case for predicting lifestyles and emergence of pathogens.</title>
        <authorList>
            <person name="Haridas S."/>
            <person name="Albert R."/>
            <person name="Binder M."/>
            <person name="Bloem J."/>
            <person name="Labutti K."/>
            <person name="Salamov A."/>
            <person name="Andreopoulos B."/>
            <person name="Baker S."/>
            <person name="Barry K."/>
            <person name="Bills G."/>
            <person name="Bluhm B."/>
            <person name="Cannon C."/>
            <person name="Castanera R."/>
            <person name="Culley D."/>
            <person name="Daum C."/>
            <person name="Ezra D."/>
            <person name="Gonzalez J."/>
            <person name="Henrissat B."/>
            <person name="Kuo A."/>
            <person name="Liang C."/>
            <person name="Lipzen A."/>
            <person name="Lutzoni F."/>
            <person name="Magnuson J."/>
            <person name="Mondo S."/>
            <person name="Nolan M."/>
            <person name="Ohm R."/>
            <person name="Pangilinan J."/>
            <person name="Park H.-J."/>
            <person name="Ramirez L."/>
            <person name="Alfaro M."/>
            <person name="Sun H."/>
            <person name="Tritt A."/>
            <person name="Yoshinaga Y."/>
            <person name="Zwiers L.-H."/>
            <person name="Turgeon B."/>
            <person name="Goodwin S."/>
            <person name="Spatafora J."/>
            <person name="Crous P."/>
            <person name="Grigoriev I."/>
        </authorList>
    </citation>
    <scope>NUCLEOTIDE SEQUENCE</scope>
    <source>
        <strain evidence="1">CBS 473.64</strain>
    </source>
</reference>
<organism evidence="1 2">
    <name type="scientific">Massarina eburnea CBS 473.64</name>
    <dbReference type="NCBI Taxonomy" id="1395130"/>
    <lineage>
        <taxon>Eukaryota</taxon>
        <taxon>Fungi</taxon>
        <taxon>Dikarya</taxon>
        <taxon>Ascomycota</taxon>
        <taxon>Pezizomycotina</taxon>
        <taxon>Dothideomycetes</taxon>
        <taxon>Pleosporomycetidae</taxon>
        <taxon>Pleosporales</taxon>
        <taxon>Massarineae</taxon>
        <taxon>Massarinaceae</taxon>
        <taxon>Massarina</taxon>
    </lineage>
</organism>
<keyword evidence="2" id="KW-1185">Reference proteome</keyword>
<gene>
    <name evidence="1" type="ORF">P280DRAFT_3213</name>
</gene>